<keyword evidence="8" id="KW-0274">FAD</keyword>
<keyword evidence="5 8" id="KW-0547">Nucleotide-binding</keyword>
<evidence type="ECO:0000256" key="2">
    <source>
        <dbReference type="ARBA" id="ARBA00022630"/>
    </source>
</evidence>
<name>A0AAD0WNA2_9BACT</name>
<dbReference type="EC" id="2.7.7.2" evidence="8"/>
<dbReference type="Pfam" id="PF01687">
    <property type="entry name" value="Flavokinase"/>
    <property type="match status" value="1"/>
</dbReference>
<dbReference type="GO" id="GO:0006747">
    <property type="term" value="P:FAD biosynthetic process"/>
    <property type="evidence" value="ECO:0007669"/>
    <property type="project" value="UniProtKB-UniRule"/>
</dbReference>
<dbReference type="AlphaFoldDB" id="A0AAD0WNA2"/>
<dbReference type="GO" id="GO:0008531">
    <property type="term" value="F:riboflavin kinase activity"/>
    <property type="evidence" value="ECO:0007669"/>
    <property type="project" value="UniProtKB-UniRule"/>
</dbReference>
<comment type="catalytic activity">
    <reaction evidence="8">
        <text>FMN + ATP + H(+) = FAD + diphosphate</text>
        <dbReference type="Rhea" id="RHEA:17237"/>
        <dbReference type="ChEBI" id="CHEBI:15378"/>
        <dbReference type="ChEBI" id="CHEBI:30616"/>
        <dbReference type="ChEBI" id="CHEBI:33019"/>
        <dbReference type="ChEBI" id="CHEBI:57692"/>
        <dbReference type="ChEBI" id="CHEBI:58210"/>
        <dbReference type="EC" id="2.7.7.2"/>
    </reaction>
</comment>
<dbReference type="InterPro" id="IPR014729">
    <property type="entry name" value="Rossmann-like_a/b/a_fold"/>
</dbReference>
<evidence type="ECO:0000259" key="9">
    <source>
        <dbReference type="SMART" id="SM00904"/>
    </source>
</evidence>
<keyword evidence="3 8" id="KW-0288">FMN</keyword>
<dbReference type="GO" id="GO:0009398">
    <property type="term" value="P:FMN biosynthetic process"/>
    <property type="evidence" value="ECO:0007669"/>
    <property type="project" value="UniProtKB-UniRule"/>
</dbReference>
<keyword evidence="4 8" id="KW-0808">Transferase</keyword>
<dbReference type="SUPFAM" id="SSF52374">
    <property type="entry name" value="Nucleotidylyl transferase"/>
    <property type="match status" value="1"/>
</dbReference>
<dbReference type="InterPro" id="IPR023468">
    <property type="entry name" value="Riboflavin_kinase"/>
</dbReference>
<keyword evidence="6 8" id="KW-0067">ATP-binding</keyword>
<evidence type="ECO:0000313" key="10">
    <source>
        <dbReference type="EMBL" id="AXX84674.1"/>
    </source>
</evidence>
<comment type="similarity">
    <text evidence="8">Belongs to the ribF family.</text>
</comment>
<dbReference type="InterPro" id="IPR015865">
    <property type="entry name" value="Riboflavin_kinase_bac/euk"/>
</dbReference>
<dbReference type="Proteomes" id="UP000262029">
    <property type="component" value="Chromosome"/>
</dbReference>
<dbReference type="Gene3D" id="3.40.50.620">
    <property type="entry name" value="HUPs"/>
    <property type="match status" value="1"/>
</dbReference>
<proteinExistence type="inferred from homology"/>
<dbReference type="GO" id="GO:0003919">
    <property type="term" value="F:FMN adenylyltransferase activity"/>
    <property type="evidence" value="ECO:0007669"/>
    <property type="project" value="UniProtKB-UniRule"/>
</dbReference>
<reference evidence="10 11" key="1">
    <citation type="submission" date="2018-08" db="EMBL/GenBank/DDBJ databases">
        <title>Complete genome of the Arcobacter skirrowii type strain LMG 6621.</title>
        <authorList>
            <person name="Miller W.G."/>
            <person name="Yee E."/>
            <person name="Bono J.L."/>
        </authorList>
    </citation>
    <scope>NUCLEOTIDE SEQUENCE [LARGE SCALE GENOMIC DNA]</scope>
    <source>
        <strain evidence="10 11">CCUG 10374</strain>
    </source>
</reference>
<comment type="pathway">
    <text evidence="8">Cofactor biosynthesis; FAD biosynthesis; FAD from FMN: step 1/1.</text>
</comment>
<comment type="pathway">
    <text evidence="8">Cofactor biosynthesis; FMN biosynthesis; FMN from riboflavin (ATP route): step 1/1.</text>
</comment>
<sequence>MEMKKSSSILVNSNIDKNSIDSIAIGGFDGMHIAHQELFKNLNPNGAIISIETGYANLTPKKNRQEYTKYPIFYYDLEDIKALDGVEFIKMLQNDFKNLKKIVVGFDFGFGKNRAYKADDLNSLFDGEVVVVPEIKLNNSSVHSRVIREFIKEAKIKEANDFLGKEYKICGTVIKGQGLGKDEFVPTINIEVNDFLLPKSGVYVTKTIVDKIEYNSITFLGHRVTTDNSFAVETHILDKNIDVKNENIEIKFIDFIRDNQKFNSFLDLKNAILNDILIARNYFINI</sequence>
<accession>A0AAD0WNA2</accession>
<dbReference type="SMART" id="SM00904">
    <property type="entry name" value="Flavokinase"/>
    <property type="match status" value="1"/>
</dbReference>
<dbReference type="SUPFAM" id="SSF82114">
    <property type="entry name" value="Riboflavin kinase-like"/>
    <property type="match status" value="1"/>
</dbReference>
<evidence type="ECO:0000313" key="11">
    <source>
        <dbReference type="Proteomes" id="UP000262029"/>
    </source>
</evidence>
<dbReference type="GO" id="GO:0009231">
    <property type="term" value="P:riboflavin biosynthetic process"/>
    <property type="evidence" value="ECO:0007669"/>
    <property type="project" value="InterPro"/>
</dbReference>
<dbReference type="PANTHER" id="PTHR22749">
    <property type="entry name" value="RIBOFLAVIN KINASE/FMN ADENYLYLTRANSFERASE"/>
    <property type="match status" value="1"/>
</dbReference>
<evidence type="ECO:0000256" key="3">
    <source>
        <dbReference type="ARBA" id="ARBA00022643"/>
    </source>
</evidence>
<dbReference type="NCBIfam" id="TIGR00083">
    <property type="entry name" value="ribF"/>
    <property type="match status" value="1"/>
</dbReference>
<dbReference type="PIRSF" id="PIRSF004491">
    <property type="entry name" value="FAD_Synth"/>
    <property type="match status" value="1"/>
</dbReference>
<dbReference type="InterPro" id="IPR002606">
    <property type="entry name" value="Riboflavin_kinase_bac"/>
</dbReference>
<comment type="catalytic activity">
    <reaction evidence="7 8">
        <text>riboflavin + ATP = FMN + ADP + H(+)</text>
        <dbReference type="Rhea" id="RHEA:14357"/>
        <dbReference type="ChEBI" id="CHEBI:15378"/>
        <dbReference type="ChEBI" id="CHEBI:30616"/>
        <dbReference type="ChEBI" id="CHEBI:57986"/>
        <dbReference type="ChEBI" id="CHEBI:58210"/>
        <dbReference type="ChEBI" id="CHEBI:456216"/>
        <dbReference type="EC" id="2.7.1.26"/>
    </reaction>
</comment>
<keyword evidence="2 8" id="KW-0285">Flavoprotein</keyword>
<feature type="domain" description="Riboflavin kinase" evidence="9">
    <location>
        <begin position="162"/>
        <end position="284"/>
    </location>
</feature>
<gene>
    <name evidence="10" type="primary">ribF</name>
    <name evidence="10" type="ORF">ASKIR_0856</name>
</gene>
<organism evidence="10 11">
    <name type="scientific">Aliarcobacter skirrowii CCUG 10374</name>
    <dbReference type="NCBI Taxonomy" id="1032239"/>
    <lineage>
        <taxon>Bacteria</taxon>
        <taxon>Pseudomonadati</taxon>
        <taxon>Campylobacterota</taxon>
        <taxon>Epsilonproteobacteria</taxon>
        <taxon>Campylobacterales</taxon>
        <taxon>Arcobacteraceae</taxon>
        <taxon>Aliarcobacter</taxon>
    </lineage>
</organism>
<dbReference type="NCBIfam" id="NF004162">
    <property type="entry name" value="PRK05627.1-5"/>
    <property type="match status" value="1"/>
</dbReference>
<evidence type="ECO:0000256" key="7">
    <source>
        <dbReference type="ARBA" id="ARBA00047880"/>
    </source>
</evidence>
<evidence type="ECO:0000256" key="1">
    <source>
        <dbReference type="ARBA" id="ARBA00002121"/>
    </source>
</evidence>
<evidence type="ECO:0000256" key="8">
    <source>
        <dbReference type="PIRNR" id="PIRNR004491"/>
    </source>
</evidence>
<keyword evidence="8 10" id="KW-0418">Kinase</keyword>
<dbReference type="EC" id="2.7.1.26" evidence="8"/>
<keyword evidence="8 10" id="KW-0548">Nucleotidyltransferase</keyword>
<dbReference type="EMBL" id="CP032099">
    <property type="protein sequence ID" value="AXX84674.1"/>
    <property type="molecule type" value="Genomic_DNA"/>
</dbReference>
<dbReference type="InterPro" id="IPR023465">
    <property type="entry name" value="Riboflavin_kinase_dom_sf"/>
</dbReference>
<evidence type="ECO:0000256" key="5">
    <source>
        <dbReference type="ARBA" id="ARBA00022741"/>
    </source>
</evidence>
<dbReference type="PANTHER" id="PTHR22749:SF6">
    <property type="entry name" value="RIBOFLAVIN KINASE"/>
    <property type="match status" value="1"/>
</dbReference>
<evidence type="ECO:0000256" key="6">
    <source>
        <dbReference type="ARBA" id="ARBA00022840"/>
    </source>
</evidence>
<dbReference type="Gene3D" id="2.40.30.30">
    <property type="entry name" value="Riboflavin kinase-like"/>
    <property type="match status" value="1"/>
</dbReference>
<protein>
    <recommendedName>
        <fullName evidence="8">Riboflavin biosynthesis protein</fullName>
    </recommendedName>
    <domain>
        <recommendedName>
            <fullName evidence="8">Riboflavin kinase</fullName>
            <ecNumber evidence="8">2.7.1.26</ecNumber>
        </recommendedName>
        <alternativeName>
            <fullName evidence="8">Flavokinase</fullName>
        </alternativeName>
    </domain>
    <domain>
        <recommendedName>
            <fullName evidence="8">FMN adenylyltransferase</fullName>
            <ecNumber evidence="8">2.7.7.2</ecNumber>
        </recommendedName>
        <alternativeName>
            <fullName evidence="8">FAD pyrophosphorylase</fullName>
        </alternativeName>
        <alternativeName>
            <fullName evidence="8">FAD synthase</fullName>
        </alternativeName>
    </domain>
</protein>
<comment type="function">
    <text evidence="1">Catalyzes the phosphorylation of riboflavin to FMN followed by the adenylation of FMN to FAD.</text>
</comment>
<dbReference type="GO" id="GO:0005524">
    <property type="term" value="F:ATP binding"/>
    <property type="evidence" value="ECO:0007669"/>
    <property type="project" value="UniProtKB-UniRule"/>
</dbReference>
<evidence type="ECO:0000256" key="4">
    <source>
        <dbReference type="ARBA" id="ARBA00022679"/>
    </source>
</evidence>